<evidence type="ECO:0000256" key="3">
    <source>
        <dbReference type="ARBA" id="ARBA00022575"/>
    </source>
</evidence>
<dbReference type="EMBL" id="BAABKD010000011">
    <property type="protein sequence ID" value="GAA5091873.1"/>
    <property type="molecule type" value="Genomic_DNA"/>
</dbReference>
<evidence type="ECO:0000256" key="2">
    <source>
        <dbReference type="ARBA" id="ARBA00009881"/>
    </source>
</evidence>
<keyword evidence="5" id="KW-0288">FMN</keyword>
<accession>A0ABP9MAB4</accession>
<protein>
    <recommendedName>
        <fullName evidence="8">Propionate 3-nitronate monooxygenase</fullName>
    </recommendedName>
</protein>
<dbReference type="RefSeq" id="WP_345371293.1">
    <property type="nucleotide sequence ID" value="NZ_BAABKD010000011.1"/>
</dbReference>
<evidence type="ECO:0000256" key="9">
    <source>
        <dbReference type="ARBA" id="ARBA00049401"/>
    </source>
</evidence>
<keyword evidence="6" id="KW-0560">Oxidoreductase</keyword>
<gene>
    <name evidence="10" type="ORF">GCM10023337_18310</name>
</gene>
<name>A0ABP9MAB4_9BURK</name>
<dbReference type="InterPro" id="IPR004136">
    <property type="entry name" value="NMO"/>
</dbReference>
<evidence type="ECO:0000256" key="7">
    <source>
        <dbReference type="ARBA" id="ARBA00023033"/>
    </source>
</evidence>
<evidence type="ECO:0000313" key="11">
    <source>
        <dbReference type="Proteomes" id="UP001500227"/>
    </source>
</evidence>
<evidence type="ECO:0000256" key="5">
    <source>
        <dbReference type="ARBA" id="ARBA00022643"/>
    </source>
</evidence>
<comment type="cofactor">
    <cofactor evidence="1">
        <name>FMN</name>
        <dbReference type="ChEBI" id="CHEBI:58210"/>
    </cofactor>
</comment>
<dbReference type="SUPFAM" id="SSF51412">
    <property type="entry name" value="Inosine monophosphate dehydrogenase (IMPDH)"/>
    <property type="match status" value="1"/>
</dbReference>
<keyword evidence="7 10" id="KW-0503">Monooxygenase</keyword>
<comment type="catalytic activity">
    <reaction evidence="9">
        <text>3 propionate 3-nitronate + 3 O2 + H2O = 3 3-oxopropanoate + 2 nitrate + nitrite + H2O2 + 3 H(+)</text>
        <dbReference type="Rhea" id="RHEA:57332"/>
        <dbReference type="ChEBI" id="CHEBI:15377"/>
        <dbReference type="ChEBI" id="CHEBI:15378"/>
        <dbReference type="ChEBI" id="CHEBI:15379"/>
        <dbReference type="ChEBI" id="CHEBI:16240"/>
        <dbReference type="ChEBI" id="CHEBI:16301"/>
        <dbReference type="ChEBI" id="CHEBI:17632"/>
        <dbReference type="ChEBI" id="CHEBI:33190"/>
        <dbReference type="ChEBI" id="CHEBI:136067"/>
    </reaction>
</comment>
<dbReference type="GO" id="GO:0004497">
    <property type="term" value="F:monooxygenase activity"/>
    <property type="evidence" value="ECO:0007669"/>
    <property type="project" value="UniProtKB-KW"/>
</dbReference>
<dbReference type="PANTHER" id="PTHR42747:SF3">
    <property type="entry name" value="NITRONATE MONOOXYGENASE-RELATED"/>
    <property type="match status" value="1"/>
</dbReference>
<sequence>MATWCDFFELPIPLIQAPMAGVSTPALAAAVCNAGGIGSLGLGHLSIAQARQQIHALKALTPRPFNVNFFCHQPVAPFPAAEQKWLEILEPYFAEFGVAPPSSLSIPYVTAQHNPELIAMLCEERPAIVSFHFGIPEPHVIQQLQRAGIVVWGCATQLSEALVLAHSGVDGIIAQGFEAGGHRGVFDPNEDLQLGLLPLISLLTRHIELPIIAAGGLMTGQQIAAVLKLGAHAVQLGTAFISCPESAADSHYRAQLLSAHSLNTDVTSVISGRPARGLKNRMHTEIATFADFVPDYPIAYSAGKALHTAALQHNNTDFAAYWAGQGAPLSRAIAAADLVQLLCVEASQPQ</sequence>
<dbReference type="Gene3D" id="3.20.20.70">
    <property type="entry name" value="Aldolase class I"/>
    <property type="match status" value="1"/>
</dbReference>
<keyword evidence="11" id="KW-1185">Reference proteome</keyword>
<dbReference type="InterPro" id="IPR013785">
    <property type="entry name" value="Aldolase_TIM"/>
</dbReference>
<proteinExistence type="inferred from homology"/>
<keyword evidence="3" id="KW-0216">Detoxification</keyword>
<evidence type="ECO:0000256" key="6">
    <source>
        <dbReference type="ARBA" id="ARBA00023002"/>
    </source>
</evidence>
<reference evidence="11" key="1">
    <citation type="journal article" date="2019" name="Int. J. Syst. Evol. Microbiol.">
        <title>The Global Catalogue of Microorganisms (GCM) 10K type strain sequencing project: providing services to taxonomists for standard genome sequencing and annotation.</title>
        <authorList>
            <consortium name="The Broad Institute Genomics Platform"/>
            <consortium name="The Broad Institute Genome Sequencing Center for Infectious Disease"/>
            <person name="Wu L."/>
            <person name="Ma J."/>
        </authorList>
    </citation>
    <scope>NUCLEOTIDE SEQUENCE [LARGE SCALE GENOMIC DNA]</scope>
    <source>
        <strain evidence="11">JCM 18423</strain>
    </source>
</reference>
<organism evidence="10 11">
    <name type="scientific">Paenalcaligenes hermetiae</name>
    <dbReference type="NCBI Taxonomy" id="1157987"/>
    <lineage>
        <taxon>Bacteria</taxon>
        <taxon>Pseudomonadati</taxon>
        <taxon>Pseudomonadota</taxon>
        <taxon>Betaproteobacteria</taxon>
        <taxon>Burkholderiales</taxon>
        <taxon>Alcaligenaceae</taxon>
        <taxon>Paenalcaligenes</taxon>
    </lineage>
</organism>
<comment type="caution">
    <text evidence="10">The sequence shown here is derived from an EMBL/GenBank/DDBJ whole genome shotgun (WGS) entry which is preliminary data.</text>
</comment>
<evidence type="ECO:0000256" key="4">
    <source>
        <dbReference type="ARBA" id="ARBA00022630"/>
    </source>
</evidence>
<keyword evidence="4" id="KW-0285">Flavoprotein</keyword>
<dbReference type="Pfam" id="PF03060">
    <property type="entry name" value="NMO"/>
    <property type="match status" value="1"/>
</dbReference>
<evidence type="ECO:0000256" key="1">
    <source>
        <dbReference type="ARBA" id="ARBA00001917"/>
    </source>
</evidence>
<dbReference type="Proteomes" id="UP001500227">
    <property type="component" value="Unassembled WGS sequence"/>
</dbReference>
<comment type="similarity">
    <text evidence="2">Belongs to the nitronate monooxygenase family. NMO class I subfamily.</text>
</comment>
<evidence type="ECO:0000313" key="10">
    <source>
        <dbReference type="EMBL" id="GAA5091873.1"/>
    </source>
</evidence>
<evidence type="ECO:0000256" key="8">
    <source>
        <dbReference type="ARBA" id="ARBA00031155"/>
    </source>
</evidence>
<dbReference type="PANTHER" id="PTHR42747">
    <property type="entry name" value="NITRONATE MONOOXYGENASE-RELATED"/>
    <property type="match status" value="1"/>
</dbReference>
<dbReference type="CDD" id="cd04730">
    <property type="entry name" value="NPD_like"/>
    <property type="match status" value="1"/>
</dbReference>